<dbReference type="InterPro" id="IPR001387">
    <property type="entry name" value="Cro/C1-type_HTH"/>
</dbReference>
<comment type="caution">
    <text evidence="3">The sequence shown here is derived from an EMBL/GenBank/DDBJ whole genome shotgun (WGS) entry which is preliminary data.</text>
</comment>
<accession>G9QLB0</accession>
<dbReference type="Gene3D" id="1.10.260.40">
    <property type="entry name" value="lambda repressor-like DNA-binding domains"/>
    <property type="match status" value="1"/>
</dbReference>
<dbReference type="HOGENOM" id="CLU_066192_62_4_9"/>
<dbReference type="RefSeq" id="WP_003354148.1">
    <property type="nucleotide sequence ID" value="NZ_JH414753.1"/>
</dbReference>
<evidence type="ECO:0000313" key="4">
    <source>
        <dbReference type="Proteomes" id="UP000011747"/>
    </source>
</evidence>
<dbReference type="GO" id="GO:0003677">
    <property type="term" value="F:DNA binding"/>
    <property type="evidence" value="ECO:0007669"/>
    <property type="project" value="UniProtKB-KW"/>
</dbReference>
<dbReference type="PROSITE" id="PS50943">
    <property type="entry name" value="HTH_CROC1"/>
    <property type="match status" value="1"/>
</dbReference>
<gene>
    <name evidence="3" type="ORF">HMPREF1015_02920</name>
</gene>
<organism evidence="3 4">
    <name type="scientific">Bacillus smithii 7_3_47FAA</name>
    <dbReference type="NCBI Taxonomy" id="665952"/>
    <lineage>
        <taxon>Bacteria</taxon>
        <taxon>Bacillati</taxon>
        <taxon>Bacillota</taxon>
        <taxon>Bacilli</taxon>
        <taxon>Bacillales</taxon>
        <taxon>Bacillaceae</taxon>
        <taxon>Bacillus</taxon>
    </lineage>
</organism>
<evidence type="ECO:0000256" key="1">
    <source>
        <dbReference type="ARBA" id="ARBA00023125"/>
    </source>
</evidence>
<dbReference type="PANTHER" id="PTHR46558">
    <property type="entry name" value="TRACRIPTIONAL REGULATORY PROTEIN-RELATED-RELATED"/>
    <property type="match status" value="1"/>
</dbReference>
<dbReference type="PATRIC" id="fig|665952.3.peg.1830"/>
<feature type="domain" description="HTH cro/C1-type" evidence="2">
    <location>
        <begin position="8"/>
        <end position="62"/>
    </location>
</feature>
<evidence type="ECO:0000259" key="2">
    <source>
        <dbReference type="PROSITE" id="PS50943"/>
    </source>
</evidence>
<reference evidence="3 4" key="1">
    <citation type="submission" date="2011-09" db="EMBL/GenBank/DDBJ databases">
        <title>The Genome Sequence of Bacillus smithii 7_3_47FAA.</title>
        <authorList>
            <consortium name="The Broad Institute Genome Sequencing Platform"/>
            <person name="Earl A."/>
            <person name="Ward D."/>
            <person name="Feldgarden M."/>
            <person name="Gevers D."/>
            <person name="Daigneault M."/>
            <person name="Strauss J."/>
            <person name="Allen-Vercoe E."/>
            <person name="Young S.K."/>
            <person name="Zeng Q."/>
            <person name="Gargeya S."/>
            <person name="Fitzgerald M."/>
            <person name="Haas B."/>
            <person name="Abouelleil A."/>
            <person name="Alvarado L."/>
            <person name="Arachchi H.M."/>
            <person name="Berlin A."/>
            <person name="Brown A."/>
            <person name="Chapman S.B."/>
            <person name="Chen Z."/>
            <person name="Dunbar C."/>
            <person name="Freedman E."/>
            <person name="Gearin G."/>
            <person name="Goldberg J."/>
            <person name="Griggs A."/>
            <person name="Gujja S."/>
            <person name="Heiman D."/>
            <person name="Howarth C."/>
            <person name="Larson L."/>
            <person name="Lui A."/>
            <person name="MacDonald P.J.P."/>
            <person name="Montmayeur A."/>
            <person name="Murphy C."/>
            <person name="Neiman D."/>
            <person name="Pearson M."/>
            <person name="Priest M."/>
            <person name="Roberts A."/>
            <person name="Saif S."/>
            <person name="Shea T."/>
            <person name="Shenoy N."/>
            <person name="Sisk P."/>
            <person name="Stolte C."/>
            <person name="Sykes S."/>
            <person name="Wortman J."/>
            <person name="Nusbaum C."/>
            <person name="Birren B."/>
        </authorList>
    </citation>
    <scope>NUCLEOTIDE SEQUENCE [LARGE SCALE GENOMIC DNA]</scope>
    <source>
        <strain evidence="3 4">7_3_47FAA</strain>
    </source>
</reference>
<dbReference type="SUPFAM" id="SSF47413">
    <property type="entry name" value="lambda repressor-like DNA-binding domains"/>
    <property type="match status" value="1"/>
</dbReference>
<name>G9QLB0_9BACI</name>
<dbReference type="CDD" id="cd00093">
    <property type="entry name" value="HTH_XRE"/>
    <property type="match status" value="1"/>
</dbReference>
<evidence type="ECO:0000313" key="3">
    <source>
        <dbReference type="EMBL" id="EHL78068.1"/>
    </source>
</evidence>
<dbReference type="EMBL" id="ACWF01000097">
    <property type="protein sequence ID" value="EHL78068.1"/>
    <property type="molecule type" value="Genomic_DNA"/>
</dbReference>
<protein>
    <recommendedName>
        <fullName evidence="2">HTH cro/C1-type domain-containing protein</fullName>
    </recommendedName>
</protein>
<dbReference type="SMART" id="SM00530">
    <property type="entry name" value="HTH_XRE"/>
    <property type="match status" value="1"/>
</dbReference>
<dbReference type="PANTHER" id="PTHR46558:SF11">
    <property type="entry name" value="HTH-TYPE TRANSCRIPTIONAL REGULATOR XRE"/>
    <property type="match status" value="1"/>
</dbReference>
<dbReference type="Proteomes" id="UP000011747">
    <property type="component" value="Unassembled WGS sequence"/>
</dbReference>
<dbReference type="AlphaFoldDB" id="G9QLB0"/>
<keyword evidence="1" id="KW-0238">DNA-binding</keyword>
<keyword evidence="4" id="KW-1185">Reference proteome</keyword>
<sequence>MASLGERIKELRVSKDLTQSDIAELLNITTRQEQRYESDKSDMPISKVIILADFFDVSIDYLTGRSDDPTRK</sequence>
<dbReference type="InterPro" id="IPR010982">
    <property type="entry name" value="Lambda_DNA-bd_dom_sf"/>
</dbReference>
<dbReference type="Pfam" id="PF01381">
    <property type="entry name" value="HTH_3"/>
    <property type="match status" value="1"/>
</dbReference>
<proteinExistence type="predicted"/>